<evidence type="ECO:0000256" key="1">
    <source>
        <dbReference type="ARBA" id="ARBA00023157"/>
    </source>
</evidence>
<feature type="transmembrane region" description="Helical" evidence="3">
    <location>
        <begin position="52"/>
        <end position="73"/>
    </location>
</feature>
<keyword evidence="3" id="KW-1133">Transmembrane helix</keyword>
<dbReference type="GO" id="GO:0015347">
    <property type="term" value="F:sodium-independent organic anion transmembrane transporter activity"/>
    <property type="evidence" value="ECO:0007669"/>
    <property type="project" value="TreeGrafter"/>
</dbReference>
<reference evidence="4" key="1">
    <citation type="submission" date="2020-11" db="EMBL/GenBank/DDBJ databases">
        <authorList>
            <person name="Tran Van P."/>
        </authorList>
    </citation>
    <scope>NUCLEOTIDE SEQUENCE</scope>
</reference>
<keyword evidence="1" id="KW-1015">Disulfide bond</keyword>
<dbReference type="EMBL" id="OC919539">
    <property type="protein sequence ID" value="CAD7651506.1"/>
    <property type="molecule type" value="Genomic_DNA"/>
</dbReference>
<dbReference type="PANTHER" id="PTHR11388:SF76">
    <property type="entry name" value="SOLUTE CARRIER ORGANIC ANION TRANSPORTER FAMILY MEMBER"/>
    <property type="match status" value="1"/>
</dbReference>
<dbReference type="PANTHER" id="PTHR11388">
    <property type="entry name" value="ORGANIC ANION TRANSPORTER"/>
    <property type="match status" value="1"/>
</dbReference>
<evidence type="ECO:0000313" key="4">
    <source>
        <dbReference type="EMBL" id="CAD7651506.1"/>
    </source>
</evidence>
<accession>A0A7R9QMK8</accession>
<dbReference type="AlphaFoldDB" id="A0A7R9QMK8"/>
<evidence type="ECO:0000256" key="2">
    <source>
        <dbReference type="SAM" id="MobiDB-lite"/>
    </source>
</evidence>
<dbReference type="GO" id="GO:0043252">
    <property type="term" value="P:sodium-independent organic anion transport"/>
    <property type="evidence" value="ECO:0007669"/>
    <property type="project" value="TreeGrafter"/>
</dbReference>
<keyword evidence="5" id="KW-1185">Reference proteome</keyword>
<feature type="compositionally biased region" description="Acidic residues" evidence="2">
    <location>
        <begin position="13"/>
        <end position="26"/>
    </location>
</feature>
<name>A0A7R9QMK8_9ACAR</name>
<evidence type="ECO:0000313" key="5">
    <source>
        <dbReference type="Proteomes" id="UP000728032"/>
    </source>
</evidence>
<dbReference type="SUPFAM" id="SSF103473">
    <property type="entry name" value="MFS general substrate transporter"/>
    <property type="match status" value="1"/>
</dbReference>
<keyword evidence="3" id="KW-0812">Transmembrane</keyword>
<proteinExistence type="predicted"/>
<feature type="region of interest" description="Disordered" evidence="2">
    <location>
        <begin position="1"/>
        <end position="30"/>
    </location>
</feature>
<protein>
    <submittedName>
        <fullName evidence="4">Uncharacterized protein</fullName>
    </submittedName>
</protein>
<feature type="transmembrane region" description="Helical" evidence="3">
    <location>
        <begin position="93"/>
        <end position="115"/>
    </location>
</feature>
<feature type="transmembrane region" description="Helical" evidence="3">
    <location>
        <begin position="122"/>
        <end position="143"/>
    </location>
</feature>
<dbReference type="EMBL" id="CAJPVJ010004714">
    <property type="protein sequence ID" value="CAG2168850.1"/>
    <property type="molecule type" value="Genomic_DNA"/>
</dbReference>
<feature type="transmembrane region" description="Helical" evidence="3">
    <location>
        <begin position="201"/>
        <end position="223"/>
    </location>
</feature>
<feature type="compositionally biased region" description="Polar residues" evidence="2">
    <location>
        <begin position="250"/>
        <end position="262"/>
    </location>
</feature>
<feature type="compositionally biased region" description="Low complexity" evidence="2">
    <location>
        <begin position="1"/>
        <end position="12"/>
    </location>
</feature>
<dbReference type="InterPro" id="IPR004156">
    <property type="entry name" value="OATP"/>
</dbReference>
<gene>
    <name evidence="4" type="ORF">ONB1V03_LOCUS8334</name>
</gene>
<dbReference type="OrthoDB" id="5062115at2759"/>
<evidence type="ECO:0000256" key="3">
    <source>
        <dbReference type="SAM" id="Phobius"/>
    </source>
</evidence>
<dbReference type="Pfam" id="PF03137">
    <property type="entry name" value="OATP"/>
    <property type="match status" value="1"/>
</dbReference>
<feature type="region of interest" description="Disordered" evidence="2">
    <location>
        <begin position="246"/>
        <end position="268"/>
    </location>
</feature>
<dbReference type="GO" id="GO:0016323">
    <property type="term" value="C:basolateral plasma membrane"/>
    <property type="evidence" value="ECO:0007669"/>
    <property type="project" value="TreeGrafter"/>
</dbReference>
<dbReference type="Proteomes" id="UP000728032">
    <property type="component" value="Unassembled WGS sequence"/>
</dbReference>
<dbReference type="Gene3D" id="1.20.1250.20">
    <property type="entry name" value="MFS general substrate transporter like domains"/>
    <property type="match status" value="1"/>
</dbReference>
<keyword evidence="3" id="KW-0472">Membrane</keyword>
<dbReference type="InterPro" id="IPR036259">
    <property type="entry name" value="MFS_trans_sf"/>
</dbReference>
<organism evidence="4">
    <name type="scientific">Oppiella nova</name>
    <dbReference type="NCBI Taxonomy" id="334625"/>
    <lineage>
        <taxon>Eukaryota</taxon>
        <taxon>Metazoa</taxon>
        <taxon>Ecdysozoa</taxon>
        <taxon>Arthropoda</taxon>
        <taxon>Chelicerata</taxon>
        <taxon>Arachnida</taxon>
        <taxon>Acari</taxon>
        <taxon>Acariformes</taxon>
        <taxon>Sarcoptiformes</taxon>
        <taxon>Oribatida</taxon>
        <taxon>Brachypylina</taxon>
        <taxon>Oppioidea</taxon>
        <taxon>Oppiidae</taxon>
        <taxon>Oppiella</taxon>
    </lineage>
</organism>
<sequence length="268" mass="29593">MDTTIDTSATIDDNTEGSDALEELNDNSENTKNISKPKEIKIALKRLFKNPILIFHALAGIFRVFGYFGYYIFKPKYMEMQYRQSASGASFFTGSTSVVTMAIGIMGGGVIIKYFKPKPRPLVIFMFCVELVASFAIFSAMFLGCPAPVFPNSALLDGKISLANSCNFGCDCSTRVYQPICSSDGKTGNCWLYDVDKFRVYLHGAAFGFMILGSVFDIGIIVLSNRLKNLLDDDNEEDDKKNEIKLLEKSTNSSSSHPNGKSLSIEES</sequence>